<reference evidence="2 3" key="1">
    <citation type="journal article" date="2017" name="Environ. Microbiol.">
        <title>Genomic and physiological analyses of 'Reinekea forsetii' reveal a versatile opportunistic lifestyle during spring algae blooms.</title>
        <authorList>
            <person name="Avci B."/>
            <person name="Hahnke R.L."/>
            <person name="Chafee M."/>
            <person name="Fischer T."/>
            <person name="Gruber-Vodicka H."/>
            <person name="Tegetmeyer H.E."/>
            <person name="Harder J."/>
            <person name="Fuchs B.M."/>
            <person name="Amann R.I."/>
            <person name="Teeling H."/>
        </authorList>
    </citation>
    <scope>NUCLEOTIDE SEQUENCE [LARGE SCALE GENOMIC DNA]</scope>
    <source>
        <strain evidence="2 3">Hel1_31_D35</strain>
    </source>
</reference>
<dbReference type="PANTHER" id="PTHR46580:SF4">
    <property type="entry name" value="ATP_GTP-BINDING PROTEIN"/>
    <property type="match status" value="1"/>
</dbReference>
<organism evidence="2 3">
    <name type="scientific">Reinekea forsetii</name>
    <dbReference type="NCBI Taxonomy" id="1336806"/>
    <lineage>
        <taxon>Bacteria</taxon>
        <taxon>Pseudomonadati</taxon>
        <taxon>Pseudomonadota</taxon>
        <taxon>Gammaproteobacteria</taxon>
        <taxon>Oceanospirillales</taxon>
        <taxon>Saccharospirillaceae</taxon>
        <taxon>Reinekea</taxon>
    </lineage>
</organism>
<dbReference type="Gene3D" id="2.130.10.130">
    <property type="entry name" value="Integrin alpha, N-terminal"/>
    <property type="match status" value="2"/>
</dbReference>
<accession>A0A2K8KSH0</accession>
<proteinExistence type="predicted"/>
<protein>
    <recommendedName>
        <fullName evidence="4">VCBS repeat-containing protein</fullName>
    </recommendedName>
</protein>
<dbReference type="KEGG" id="rfo:REIFOR_02528"/>
<evidence type="ECO:0000313" key="2">
    <source>
        <dbReference type="EMBL" id="ATX77653.1"/>
    </source>
</evidence>
<evidence type="ECO:0008006" key="4">
    <source>
        <dbReference type="Google" id="ProtNLM"/>
    </source>
</evidence>
<evidence type="ECO:0000313" key="3">
    <source>
        <dbReference type="Proteomes" id="UP000229757"/>
    </source>
</evidence>
<dbReference type="SUPFAM" id="SSF69318">
    <property type="entry name" value="Integrin alpha N-terminal domain"/>
    <property type="match status" value="1"/>
</dbReference>
<name>A0A2K8KSH0_9GAMM</name>
<dbReference type="InterPro" id="IPR013517">
    <property type="entry name" value="FG-GAP"/>
</dbReference>
<gene>
    <name evidence="2" type="ORF">REIFOR_02528</name>
</gene>
<dbReference type="PROSITE" id="PS51257">
    <property type="entry name" value="PROKAR_LIPOPROTEIN"/>
    <property type="match status" value="1"/>
</dbReference>
<dbReference type="EMBL" id="CP011797">
    <property type="protein sequence ID" value="ATX77653.1"/>
    <property type="molecule type" value="Genomic_DNA"/>
</dbReference>
<evidence type="ECO:0000256" key="1">
    <source>
        <dbReference type="ARBA" id="ARBA00022729"/>
    </source>
</evidence>
<dbReference type="OrthoDB" id="100785at2"/>
<dbReference type="AlphaFoldDB" id="A0A2K8KSH0"/>
<dbReference type="Proteomes" id="UP000229757">
    <property type="component" value="Chromosome"/>
</dbReference>
<keyword evidence="3" id="KW-1185">Reference proteome</keyword>
<dbReference type="PANTHER" id="PTHR46580">
    <property type="entry name" value="SENSOR KINASE-RELATED"/>
    <property type="match status" value="1"/>
</dbReference>
<dbReference type="InterPro" id="IPR028994">
    <property type="entry name" value="Integrin_alpha_N"/>
</dbReference>
<dbReference type="Pfam" id="PF13517">
    <property type="entry name" value="FG-GAP_3"/>
    <property type="match status" value="3"/>
</dbReference>
<sequence>MRKMADLIQILGLIVLTGCNVAGEDASDGVLLSESDTTSEVSVDKVSIDNVSSYQLQKTTLHVDRRGGINGSPCSCFYHAMAYADFDGDGDVDIFLSGGNGTDLPSAVEIHLNDGAGNFTLDKSLIHGSEPGVIHPRKAILGDYNGDDQLDILVVGHGYDQPPFPGERPLLFLTTANGLEYSTSLEAYSGFFHSAASADIDNDGDLDILIGDTKVPFMLINDGLGGFTQDLARLTSELNNQQFYTSELIDIDQDGYIDLIAAGHEFETMATVIYWGSASGTYLATNKTLLPEVVGQGVILDIDAEDLDGDGRSDIVLTRTGGGNDNFYVGYYLQLIENNGDRQFSDSTSNIAENSSTENGWIDWIRIQDYNNDGYLDIIEDNNSPALVWLNNGNGEFTR</sequence>
<keyword evidence="1" id="KW-0732">Signal</keyword>